<feature type="region of interest" description="Disordered" evidence="1">
    <location>
        <begin position="78"/>
        <end position="369"/>
    </location>
</feature>
<feature type="compositionally biased region" description="Basic and acidic residues" evidence="1">
    <location>
        <begin position="675"/>
        <end position="687"/>
    </location>
</feature>
<feature type="compositionally biased region" description="Polar residues" evidence="1">
    <location>
        <begin position="891"/>
        <end position="904"/>
    </location>
</feature>
<proteinExistence type="predicted"/>
<keyword evidence="3" id="KW-1185">Reference proteome</keyword>
<feature type="region of interest" description="Disordered" evidence="1">
    <location>
        <begin position="385"/>
        <end position="495"/>
    </location>
</feature>
<feature type="compositionally biased region" description="Polar residues" evidence="1">
    <location>
        <begin position="438"/>
        <end position="456"/>
    </location>
</feature>
<feature type="compositionally biased region" description="Polar residues" evidence="1">
    <location>
        <begin position="463"/>
        <end position="479"/>
    </location>
</feature>
<protein>
    <recommendedName>
        <fullName evidence="4">AT DNA binding protein</fullName>
    </recommendedName>
</protein>
<dbReference type="AlphaFoldDB" id="A0A507QXB0"/>
<feature type="compositionally biased region" description="Acidic residues" evidence="1">
    <location>
        <begin position="717"/>
        <end position="732"/>
    </location>
</feature>
<dbReference type="InterPro" id="IPR017956">
    <property type="entry name" value="AT_hook_DNA-bd_motif"/>
</dbReference>
<feature type="compositionally biased region" description="Polar residues" evidence="1">
    <location>
        <begin position="84"/>
        <end position="101"/>
    </location>
</feature>
<feature type="region of interest" description="Disordered" evidence="1">
    <location>
        <begin position="668"/>
        <end position="735"/>
    </location>
</feature>
<evidence type="ECO:0008006" key="4">
    <source>
        <dbReference type="Google" id="ProtNLM"/>
    </source>
</evidence>
<dbReference type="GO" id="GO:0003677">
    <property type="term" value="F:DNA binding"/>
    <property type="evidence" value="ECO:0007669"/>
    <property type="project" value="InterPro"/>
</dbReference>
<feature type="region of interest" description="Disordered" evidence="1">
    <location>
        <begin position="520"/>
        <end position="541"/>
    </location>
</feature>
<feature type="compositionally biased region" description="Basic and acidic residues" evidence="1">
    <location>
        <begin position="297"/>
        <end position="306"/>
    </location>
</feature>
<reference evidence="2 3" key="1">
    <citation type="submission" date="2019-06" db="EMBL/GenBank/DDBJ databases">
        <title>Wine fermentation using esterase from Monascus purpureus.</title>
        <authorList>
            <person name="Geng C."/>
            <person name="Zhang Y."/>
        </authorList>
    </citation>
    <scope>NUCLEOTIDE SEQUENCE [LARGE SCALE GENOMIC DNA]</scope>
    <source>
        <strain evidence="2">HQ1</strain>
    </source>
</reference>
<gene>
    <name evidence="2" type="ORF">MPDQ_005997</name>
</gene>
<evidence type="ECO:0000313" key="2">
    <source>
        <dbReference type="EMBL" id="TQB73252.1"/>
    </source>
</evidence>
<feature type="region of interest" description="Disordered" evidence="1">
    <location>
        <begin position="576"/>
        <end position="626"/>
    </location>
</feature>
<accession>A0A507QXB0</accession>
<feature type="compositionally biased region" description="Low complexity" evidence="1">
    <location>
        <begin position="163"/>
        <end position="173"/>
    </location>
</feature>
<name>A0A507QXB0_MONPU</name>
<organism evidence="2 3">
    <name type="scientific">Monascus purpureus</name>
    <name type="common">Red mold</name>
    <name type="synonym">Monascus anka</name>
    <dbReference type="NCBI Taxonomy" id="5098"/>
    <lineage>
        <taxon>Eukaryota</taxon>
        <taxon>Fungi</taxon>
        <taxon>Dikarya</taxon>
        <taxon>Ascomycota</taxon>
        <taxon>Pezizomycotina</taxon>
        <taxon>Eurotiomycetes</taxon>
        <taxon>Eurotiomycetidae</taxon>
        <taxon>Eurotiales</taxon>
        <taxon>Aspergillaceae</taxon>
        <taxon>Monascus</taxon>
    </lineage>
</organism>
<feature type="compositionally biased region" description="Polar residues" evidence="1">
    <location>
        <begin position="1"/>
        <end position="10"/>
    </location>
</feature>
<feature type="compositionally biased region" description="Basic and acidic residues" evidence="1">
    <location>
        <begin position="578"/>
        <end position="589"/>
    </location>
</feature>
<dbReference type="EMBL" id="VIFY01000048">
    <property type="protein sequence ID" value="TQB73252.1"/>
    <property type="molecule type" value="Genomic_DNA"/>
</dbReference>
<evidence type="ECO:0000313" key="3">
    <source>
        <dbReference type="Proteomes" id="UP000319663"/>
    </source>
</evidence>
<dbReference type="Proteomes" id="UP000319663">
    <property type="component" value="Unassembled WGS sequence"/>
</dbReference>
<comment type="caution">
    <text evidence="2">The sequence shown here is derived from an EMBL/GenBank/DDBJ whole genome shotgun (WGS) entry which is preliminary data.</text>
</comment>
<dbReference type="STRING" id="5098.A0A507QXB0"/>
<feature type="compositionally biased region" description="Basic and acidic residues" evidence="1">
    <location>
        <begin position="196"/>
        <end position="208"/>
    </location>
</feature>
<feature type="compositionally biased region" description="Polar residues" evidence="1">
    <location>
        <begin position="614"/>
        <end position="626"/>
    </location>
</feature>
<feature type="region of interest" description="Disordered" evidence="1">
    <location>
        <begin position="1"/>
        <end position="35"/>
    </location>
</feature>
<evidence type="ECO:0000256" key="1">
    <source>
        <dbReference type="SAM" id="MobiDB-lite"/>
    </source>
</evidence>
<feature type="compositionally biased region" description="Basic and acidic residues" evidence="1">
    <location>
        <begin position="848"/>
        <end position="860"/>
    </location>
</feature>
<feature type="compositionally biased region" description="Polar residues" evidence="1">
    <location>
        <begin position="263"/>
        <end position="296"/>
    </location>
</feature>
<dbReference type="SMART" id="SM00384">
    <property type="entry name" value="AT_hook"/>
    <property type="match status" value="2"/>
</dbReference>
<sequence length="1157" mass="128723">MSSRSASSSPDILGPPGDADFLISSPTKPFAGRQSWMSPANFSLLQTPAKGKRVSLSPAKSAHSIRFDDILLPASPTMKLNGRKVQTSSPSRTQLDGNSSPWRIRVTLEATQDDENSRTSPSRKRPRPDTTVTKVPLKGGEGLWEQTPKRRRGRPRKSDSNATPIKGSPGSTPGPKPKRGRPRKMIQELPSDENFEETHEIPLAEPEQRYSPVNLAVEGESDDEFPDALSAADLSAQREDATQYDAVDSSPPPSYIEPEGETLHQNSTTQTQPRNYDNYDNTNIHSPPTRISSPIDRNTDFVKENTIHAGHTPPPRRRTYPTPTSSSLMEEEHPGQGKPRNGFPETFRPSIGRNTNDPTDEHREFDSIMESEGFSMVSLDTLPSAKQHALASDRKLAKPIRKQSTNGQGSGILGRARTSASTIHNEDIPITRVPQPNPASLVNNPALRSSSNSPEQSPDRRQNSGAIQTAPENRLSSSFLPPAQARSPVLPPAPKKYVPNLARIIRVGMALAGAFRREGHRPQGLNSLSSLQRPDAADEDFENPRRRLEVIFSDLGSEMKRELHAAMGFGEALAKRKREVEQEREREEQSQQAAAAEVGGNTQSPAEEFRRSQMESMTPQQMRLDTTDSQLLDSVMGRREAEWQREREAVSREIQMANSSKVIVIDSDALTAEGSQDHSEDKYKQGLEAEPEPEMESPVKSGRHFESENGAVPGAESGEDQVQESSDGEGYEDIWQQEANDMHSSDFTPRVALRHVSHRRRKPPSTIPSDEVGTMSPAYWVNENYDVPFLGKSEVRRLREQEVDLSVLLGARDTPNRTRYYHGNSTPQSIISGRHSPVRGPTAKSFRGHGDGSPRVEDRPALSPISEDVPRHDAVDLEENNLSDPDRDDNASVSNTREGSHYNSPPTPEPEKVGGPDTQTSSWFKRITSLTPAWLKAPKDELHGQWPGEENIEADHPNFESIGDLRRDIDDNIEHPDAQSTKDTYIEIGYEDSGSIGERTPPRHVQRKRPHDNDHYEATVRYPSLEREIEEKPTESRRHLALSGYFSDNHYATLRRLYVLAKHRPELFPYHPAPGRADIIGDWIWTSDGRHGAPVTELQFAIVDRFVQQLALADLQAGGAGRIGWTDADLHKRLISIIIGEQIRAERKAREGDGGEL</sequence>
<feature type="region of interest" description="Disordered" evidence="1">
    <location>
        <begin position="815"/>
        <end position="921"/>
    </location>
</feature>